<organism evidence="1">
    <name type="scientific">marine sediment metagenome</name>
    <dbReference type="NCBI Taxonomy" id="412755"/>
    <lineage>
        <taxon>unclassified sequences</taxon>
        <taxon>metagenomes</taxon>
        <taxon>ecological metagenomes</taxon>
    </lineage>
</organism>
<dbReference type="AlphaFoldDB" id="A0A0F9NXE6"/>
<gene>
    <name evidence="1" type="ORF">LCGC14_1207310</name>
</gene>
<sequence>MTKAPPVVAQLGTEVRAMRNVGLLAEFAFITKPEMRRLREWSGQDNPNFAVGICWPVGRRNQERQCVSFFGQTKG</sequence>
<proteinExistence type="predicted"/>
<accession>A0A0F9NXE6</accession>
<reference evidence="1" key="1">
    <citation type="journal article" date="2015" name="Nature">
        <title>Complex archaea that bridge the gap between prokaryotes and eukaryotes.</title>
        <authorList>
            <person name="Spang A."/>
            <person name="Saw J.H."/>
            <person name="Jorgensen S.L."/>
            <person name="Zaremba-Niedzwiedzka K."/>
            <person name="Martijn J."/>
            <person name="Lind A.E."/>
            <person name="van Eijk R."/>
            <person name="Schleper C."/>
            <person name="Guy L."/>
            <person name="Ettema T.J."/>
        </authorList>
    </citation>
    <scope>NUCLEOTIDE SEQUENCE</scope>
</reference>
<evidence type="ECO:0000313" key="1">
    <source>
        <dbReference type="EMBL" id="KKM93540.1"/>
    </source>
</evidence>
<dbReference type="EMBL" id="LAZR01006252">
    <property type="protein sequence ID" value="KKM93540.1"/>
    <property type="molecule type" value="Genomic_DNA"/>
</dbReference>
<protein>
    <submittedName>
        <fullName evidence="1">Uncharacterized protein</fullName>
    </submittedName>
</protein>
<comment type="caution">
    <text evidence="1">The sequence shown here is derived from an EMBL/GenBank/DDBJ whole genome shotgun (WGS) entry which is preliminary data.</text>
</comment>
<name>A0A0F9NXE6_9ZZZZ</name>